<feature type="transmembrane region" description="Helical" evidence="1">
    <location>
        <begin position="73"/>
        <end position="90"/>
    </location>
</feature>
<dbReference type="RefSeq" id="WP_073010121.1">
    <property type="nucleotide sequence ID" value="NZ_FQZO01000007.1"/>
</dbReference>
<dbReference type="OrthoDB" id="4187110at2"/>
<name>A0A1M6LJX6_9CLOT</name>
<feature type="transmembrane region" description="Helical" evidence="1">
    <location>
        <begin position="21"/>
        <end position="39"/>
    </location>
</feature>
<keyword evidence="1" id="KW-1133">Transmembrane helix</keyword>
<feature type="transmembrane region" description="Helical" evidence="1">
    <location>
        <begin position="181"/>
        <end position="203"/>
    </location>
</feature>
<accession>A0A1M6LJX6</accession>
<gene>
    <name evidence="2" type="ORF">SAMN05444401_3671</name>
</gene>
<evidence type="ECO:0000313" key="3">
    <source>
        <dbReference type="Proteomes" id="UP000184080"/>
    </source>
</evidence>
<dbReference type="EMBL" id="FQZO01000007">
    <property type="protein sequence ID" value="SHJ71481.1"/>
    <property type="molecule type" value="Genomic_DNA"/>
</dbReference>
<proteinExistence type="predicted"/>
<dbReference type="STRING" id="1121298.SAMN05444401_3671"/>
<organism evidence="2 3">
    <name type="scientific">Clostridium amylolyticum</name>
    <dbReference type="NCBI Taxonomy" id="1121298"/>
    <lineage>
        <taxon>Bacteria</taxon>
        <taxon>Bacillati</taxon>
        <taxon>Bacillota</taxon>
        <taxon>Clostridia</taxon>
        <taxon>Eubacteriales</taxon>
        <taxon>Clostridiaceae</taxon>
        <taxon>Clostridium</taxon>
    </lineage>
</organism>
<dbReference type="AlphaFoldDB" id="A0A1M6LJX6"/>
<sequence length="253" mass="28237">MNSFTAYFGKEILEARRQHKYIIIGAAILFFAILDPMLLKLLPKLLANEIPAELVNIMKVTRDTAVTNYFKDLFQIGSMILVFVISSSICEEINSKKLMIPLSKGAQSSSIVLAKFAHFAVTVIITLSIGFMTNYYYVNILFTGGNIDLKGVLAGFTYFSIYYCFIIALTLFFSALLSKSFIAGILSLIVTYTMAALNGIKSISKVIPYNLVSEANALKPIEFHWSIPATILYTMLLLIFAIKIFDIKKSNIN</sequence>
<reference evidence="2 3" key="1">
    <citation type="submission" date="2016-11" db="EMBL/GenBank/DDBJ databases">
        <authorList>
            <person name="Jaros S."/>
            <person name="Januszkiewicz K."/>
            <person name="Wedrychowicz H."/>
        </authorList>
    </citation>
    <scope>NUCLEOTIDE SEQUENCE [LARGE SCALE GENOMIC DNA]</scope>
    <source>
        <strain evidence="2 3">DSM 21864</strain>
    </source>
</reference>
<keyword evidence="3" id="KW-1185">Reference proteome</keyword>
<evidence type="ECO:0000256" key="1">
    <source>
        <dbReference type="SAM" id="Phobius"/>
    </source>
</evidence>
<feature type="transmembrane region" description="Helical" evidence="1">
    <location>
        <begin position="111"/>
        <end position="132"/>
    </location>
</feature>
<feature type="transmembrane region" description="Helical" evidence="1">
    <location>
        <begin position="223"/>
        <end position="245"/>
    </location>
</feature>
<feature type="transmembrane region" description="Helical" evidence="1">
    <location>
        <begin position="152"/>
        <end position="174"/>
    </location>
</feature>
<evidence type="ECO:0000313" key="2">
    <source>
        <dbReference type="EMBL" id="SHJ71481.1"/>
    </source>
</evidence>
<keyword evidence="1" id="KW-0472">Membrane</keyword>
<protein>
    <submittedName>
        <fullName evidence="2">ABC-2 type transport system permease protein</fullName>
    </submittedName>
</protein>
<dbReference type="Proteomes" id="UP000184080">
    <property type="component" value="Unassembled WGS sequence"/>
</dbReference>
<keyword evidence="1" id="KW-0812">Transmembrane</keyword>